<feature type="transmembrane region" description="Helical" evidence="11">
    <location>
        <begin position="236"/>
        <end position="257"/>
    </location>
</feature>
<dbReference type="InterPro" id="IPR005599">
    <property type="entry name" value="GPI_mannosylTrfase"/>
</dbReference>
<keyword evidence="7 11" id="KW-0256">Endoplasmic reticulum</keyword>
<feature type="transmembrane region" description="Helical" evidence="11">
    <location>
        <begin position="7"/>
        <end position="24"/>
    </location>
</feature>
<reference evidence="13" key="1">
    <citation type="submission" date="2015-02" db="EMBL/GenBank/DDBJ databases">
        <title>Genome sequencing for Strongylocentrotus purpuratus.</title>
        <authorList>
            <person name="Murali S."/>
            <person name="Liu Y."/>
            <person name="Vee V."/>
            <person name="English A."/>
            <person name="Wang M."/>
            <person name="Skinner E."/>
            <person name="Han Y."/>
            <person name="Muzny D.M."/>
            <person name="Worley K.C."/>
            <person name="Gibbs R.A."/>
        </authorList>
    </citation>
    <scope>NUCLEOTIDE SEQUENCE</scope>
</reference>
<dbReference type="EnsemblMetazoa" id="XM_030982221">
    <property type="protein sequence ID" value="XP_030838081"/>
    <property type="gene ID" value="LOC579106"/>
</dbReference>
<dbReference type="Pfam" id="PF03901">
    <property type="entry name" value="Glyco_transf_22"/>
    <property type="match status" value="1"/>
</dbReference>
<keyword evidence="8 11" id="KW-1133">Transmembrane helix</keyword>
<evidence type="ECO:0000256" key="1">
    <source>
        <dbReference type="ARBA" id="ARBA00004477"/>
    </source>
</evidence>
<dbReference type="GO" id="GO:0000026">
    <property type="term" value="F:alpha-1,2-mannosyltransferase activity"/>
    <property type="evidence" value="ECO:0000318"/>
    <property type="project" value="GO_Central"/>
</dbReference>
<comment type="similarity">
    <text evidence="10">Belongs to the glycosyltransferase 22 family. PIGZ subfamily.</text>
</comment>
<dbReference type="OMA" id="HGIHPRY"/>
<name>A0A7M7RCL4_STRPU</name>
<dbReference type="EC" id="2.4.1.-" evidence="11"/>
<feature type="transmembrane region" description="Helical" evidence="11">
    <location>
        <begin position="378"/>
        <end position="395"/>
    </location>
</feature>
<dbReference type="InParanoid" id="A0A7M7RCL4"/>
<dbReference type="AlphaFoldDB" id="A0A7M7RCL4"/>
<evidence type="ECO:0000256" key="6">
    <source>
        <dbReference type="ARBA" id="ARBA00022692"/>
    </source>
</evidence>
<dbReference type="OrthoDB" id="10066429at2759"/>
<dbReference type="PANTHER" id="PTHR22760:SF3">
    <property type="entry name" value="GPI MANNOSYLTRANSFERASE 4"/>
    <property type="match status" value="1"/>
</dbReference>
<evidence type="ECO:0000256" key="10">
    <source>
        <dbReference type="ARBA" id="ARBA00038466"/>
    </source>
</evidence>
<dbReference type="EnsemblMetazoa" id="XM_779240">
    <property type="protein sequence ID" value="XP_784333"/>
    <property type="gene ID" value="LOC579106"/>
</dbReference>
<evidence type="ECO:0000256" key="11">
    <source>
        <dbReference type="RuleBase" id="RU363075"/>
    </source>
</evidence>
<keyword evidence="13" id="KW-1185">Reference proteome</keyword>
<feature type="transmembrane region" description="Helical" evidence="11">
    <location>
        <begin position="407"/>
        <end position="429"/>
    </location>
</feature>
<keyword evidence="3" id="KW-0337">GPI-anchor biosynthesis</keyword>
<dbReference type="GeneID" id="579106"/>
<keyword evidence="4 11" id="KW-0328">Glycosyltransferase</keyword>
<dbReference type="PANTHER" id="PTHR22760">
    <property type="entry name" value="GLYCOSYLTRANSFERASE"/>
    <property type="match status" value="1"/>
</dbReference>
<keyword evidence="6 11" id="KW-0812">Transmembrane</keyword>
<dbReference type="KEGG" id="spu:579106"/>
<feature type="transmembrane region" description="Helical" evidence="11">
    <location>
        <begin position="123"/>
        <end position="140"/>
    </location>
</feature>
<evidence type="ECO:0000256" key="3">
    <source>
        <dbReference type="ARBA" id="ARBA00022502"/>
    </source>
</evidence>
<comment type="subcellular location">
    <subcellularLocation>
        <location evidence="1 11">Endoplasmic reticulum membrane</location>
        <topology evidence="1 11">Multi-pass membrane protein</topology>
    </subcellularLocation>
</comment>
<reference evidence="12" key="2">
    <citation type="submission" date="2021-01" db="UniProtKB">
        <authorList>
            <consortium name="EnsemblMetazoa"/>
        </authorList>
    </citation>
    <scope>IDENTIFICATION</scope>
</reference>
<dbReference type="GO" id="GO:0006506">
    <property type="term" value="P:GPI anchor biosynthetic process"/>
    <property type="evidence" value="ECO:0000318"/>
    <property type="project" value="GO_Central"/>
</dbReference>
<evidence type="ECO:0000256" key="2">
    <source>
        <dbReference type="ARBA" id="ARBA00004687"/>
    </source>
</evidence>
<sequence length="616" mass="68838">MGNVYKLWFGLVVLRFIWCIWPQTSYVDPAEFFEGTDKLASRIFGFPSTAAAGYDTPKPQTTIFFPYITAGAGFHLLRKLAELGLVAVNERTLLIAPRLMITAVSLLCDSCVYNIATILGQDAGACMVIFASSFATLVFMTRNMTHVISTCTFALLLLLVVDSRKSQLAPKTPSKDGKQKKKSKVVSDPNHGFWLGVFVLEGVFNHPSFFIYYLIPMAFWLTGSASQLGSGALRTVLYNLASLLPGIVTMGTFLLVLDSTFYGTLDAEILLNPQLLLENLNSGLVQNLTVAPLNFLRYNFLDAPLEIRPKTTHLLFNLPLLFFPLVISFISEIFMVYKGAEPQSGKTFSTSTSRAFFALVFTTPLLVFSLLPDQDPKLLLPLIIPLVLLYAEYVIYPATGMPNAPWIVWNVLFGLVFGAVLQGGVIPALGDIKATVTAPVVGKPTFYHYVFYHTPTPPQYLLALPPQGTSSKHQNQFLIHDLGEMDRFDMHQTIGSLLRDDKSSPEASSYKKEIYVIAPASIDALFCRINVKFTYKFVKRFTPHVSLNEPPYLFPDYVCSAEKDRSYFRMGIQDRIPALFSLNMYKVKLVRHVGSEDIEKYDDIQKQKSKGTNKNQ</sequence>
<proteinExistence type="inferred from homology"/>
<feature type="transmembrane region" description="Helical" evidence="11">
    <location>
        <begin position="95"/>
        <end position="116"/>
    </location>
</feature>
<feature type="transmembrane region" description="Helical" evidence="11">
    <location>
        <begin position="355"/>
        <end position="372"/>
    </location>
</feature>
<evidence type="ECO:0000313" key="13">
    <source>
        <dbReference type="Proteomes" id="UP000007110"/>
    </source>
</evidence>
<evidence type="ECO:0000256" key="8">
    <source>
        <dbReference type="ARBA" id="ARBA00022989"/>
    </source>
</evidence>
<evidence type="ECO:0000256" key="4">
    <source>
        <dbReference type="ARBA" id="ARBA00022676"/>
    </source>
</evidence>
<evidence type="ECO:0000256" key="7">
    <source>
        <dbReference type="ARBA" id="ARBA00022824"/>
    </source>
</evidence>
<dbReference type="CTD" id="80235"/>
<feature type="transmembrane region" description="Helical" evidence="11">
    <location>
        <begin position="146"/>
        <end position="164"/>
    </location>
</feature>
<organism evidence="12 13">
    <name type="scientific">Strongylocentrotus purpuratus</name>
    <name type="common">Purple sea urchin</name>
    <dbReference type="NCBI Taxonomy" id="7668"/>
    <lineage>
        <taxon>Eukaryota</taxon>
        <taxon>Metazoa</taxon>
        <taxon>Echinodermata</taxon>
        <taxon>Eleutherozoa</taxon>
        <taxon>Echinozoa</taxon>
        <taxon>Echinoidea</taxon>
        <taxon>Euechinoidea</taxon>
        <taxon>Echinacea</taxon>
        <taxon>Camarodonta</taxon>
        <taxon>Echinidea</taxon>
        <taxon>Strongylocentrotidae</taxon>
        <taxon>Strongylocentrotus</taxon>
    </lineage>
</organism>
<dbReference type="Proteomes" id="UP000007110">
    <property type="component" value="Unassembled WGS sequence"/>
</dbReference>
<dbReference type="RefSeq" id="XP_784333.4">
    <property type="nucleotide sequence ID" value="XM_779240.5"/>
</dbReference>
<protein>
    <recommendedName>
        <fullName evidence="11">Mannosyltransferase</fullName>
        <ecNumber evidence="11">2.4.1.-</ecNumber>
    </recommendedName>
</protein>
<dbReference type="GO" id="GO:0005789">
    <property type="term" value="C:endoplasmic reticulum membrane"/>
    <property type="evidence" value="ECO:0000318"/>
    <property type="project" value="GO_Central"/>
</dbReference>
<feature type="transmembrane region" description="Helical" evidence="11">
    <location>
        <begin position="314"/>
        <end position="334"/>
    </location>
</feature>
<accession>A0A7M7RCL4</accession>
<evidence type="ECO:0000256" key="5">
    <source>
        <dbReference type="ARBA" id="ARBA00022679"/>
    </source>
</evidence>
<keyword evidence="9 11" id="KW-0472">Membrane</keyword>
<evidence type="ECO:0000256" key="9">
    <source>
        <dbReference type="ARBA" id="ARBA00023136"/>
    </source>
</evidence>
<comment type="pathway">
    <text evidence="2">Glycolipid biosynthesis; glycosylphosphatidylinositol-anchor biosynthesis.</text>
</comment>
<evidence type="ECO:0000313" key="12">
    <source>
        <dbReference type="EnsemblMetazoa" id="XP_784333"/>
    </source>
</evidence>
<keyword evidence="5" id="KW-0808">Transferase</keyword>
<feature type="transmembrane region" description="Helical" evidence="11">
    <location>
        <begin position="185"/>
        <end position="204"/>
    </location>
</feature>
<dbReference type="RefSeq" id="XP_030838081.1">
    <property type="nucleotide sequence ID" value="XM_030982221.1"/>
</dbReference>